<keyword evidence="3" id="KW-1185">Reference proteome</keyword>
<sequence length="284" mass="30985">MIETFPLPVKLDTPQIGSVLFHPRPETSLDPPAGAVDFAVNTEDGRAVLGCRAFIGEQEHAPVILFFHGNGETVGDYDDIGPLFLEVGINVVFATYRGYGWSTGVPSASKLVLDAESVLVASQQWLQDHSLSGPLFVMGRSLGSVSAIELVYRFPDRCRGLLIESGFADTVPLLATIGVSPIPEELAEADCFNNRRKIAHIELPTLILHGARDQLIPIGEAEKLQAESGARNKQFQVVPGADHNSLMLVAGPLYFAAIKQFIDGVTGVNTWRERRRHFKREQSA</sequence>
<dbReference type="Pfam" id="PF12146">
    <property type="entry name" value="Hydrolase_4"/>
    <property type="match status" value="2"/>
</dbReference>
<dbReference type="PANTHER" id="PTHR12277">
    <property type="entry name" value="ALPHA/BETA HYDROLASE DOMAIN-CONTAINING PROTEIN"/>
    <property type="match status" value="1"/>
</dbReference>
<proteinExistence type="predicted"/>
<feature type="domain" description="Serine aminopeptidase S33" evidence="1">
    <location>
        <begin position="196"/>
        <end position="246"/>
    </location>
</feature>
<evidence type="ECO:0000313" key="3">
    <source>
        <dbReference type="Proteomes" id="UP000830055"/>
    </source>
</evidence>
<name>A0ABM7W8K3_9BACT</name>
<dbReference type="EMBL" id="AP025516">
    <property type="protein sequence ID" value="BDD87228.1"/>
    <property type="molecule type" value="Genomic_DNA"/>
</dbReference>
<dbReference type="InterPro" id="IPR029058">
    <property type="entry name" value="AB_hydrolase_fold"/>
</dbReference>
<gene>
    <name evidence="2" type="ORF">DPPLL_15930</name>
</gene>
<dbReference type="Gene3D" id="3.40.50.1820">
    <property type="entry name" value="alpha/beta hydrolase"/>
    <property type="match status" value="2"/>
</dbReference>
<dbReference type="InterPro" id="IPR022742">
    <property type="entry name" value="Hydrolase_4"/>
</dbReference>
<dbReference type="RefSeq" id="WP_284154264.1">
    <property type="nucleotide sequence ID" value="NZ_AP025516.1"/>
</dbReference>
<dbReference type="Proteomes" id="UP000830055">
    <property type="component" value="Chromosome"/>
</dbReference>
<evidence type="ECO:0000313" key="2">
    <source>
        <dbReference type="EMBL" id="BDD87228.1"/>
    </source>
</evidence>
<dbReference type="PANTHER" id="PTHR12277:SF81">
    <property type="entry name" value="PROTEIN ABHD13"/>
    <property type="match status" value="1"/>
</dbReference>
<evidence type="ECO:0000259" key="1">
    <source>
        <dbReference type="Pfam" id="PF12146"/>
    </source>
</evidence>
<organism evidence="2 3">
    <name type="scientific">Desulfofustis limnaeus</name>
    <dbReference type="NCBI Taxonomy" id="2740163"/>
    <lineage>
        <taxon>Bacteria</taxon>
        <taxon>Pseudomonadati</taxon>
        <taxon>Thermodesulfobacteriota</taxon>
        <taxon>Desulfobulbia</taxon>
        <taxon>Desulfobulbales</taxon>
        <taxon>Desulfocapsaceae</taxon>
        <taxon>Desulfofustis</taxon>
    </lineage>
</organism>
<feature type="domain" description="Serine aminopeptidase S33" evidence="1">
    <location>
        <begin position="59"/>
        <end position="166"/>
    </location>
</feature>
<protein>
    <recommendedName>
        <fullName evidence="1">Serine aminopeptidase S33 domain-containing protein</fullName>
    </recommendedName>
</protein>
<reference evidence="2 3" key="1">
    <citation type="submission" date="2022-01" db="EMBL/GenBank/DDBJ databases">
        <title>Desulfofustis limnae sp. nov., a novel mesophilic sulfate-reducing bacterium isolated from marsh soil.</title>
        <authorList>
            <person name="Watanabe M."/>
            <person name="Takahashi A."/>
            <person name="Kojima H."/>
            <person name="Fukui M."/>
        </authorList>
    </citation>
    <scope>NUCLEOTIDE SEQUENCE [LARGE SCALE GENOMIC DNA]</scope>
    <source>
        <strain evidence="2 3">PPLL</strain>
    </source>
</reference>
<accession>A0ABM7W8K3</accession>
<dbReference type="SUPFAM" id="SSF53474">
    <property type="entry name" value="alpha/beta-Hydrolases"/>
    <property type="match status" value="1"/>
</dbReference>